<dbReference type="AlphaFoldDB" id="A0A4P9X3I5"/>
<evidence type="ECO:0000313" key="3">
    <source>
        <dbReference type="EMBL" id="RKO99593.1"/>
    </source>
</evidence>
<feature type="compositionally biased region" description="Low complexity" evidence="1">
    <location>
        <begin position="7"/>
        <end position="19"/>
    </location>
</feature>
<feature type="compositionally biased region" description="Low complexity" evidence="1">
    <location>
        <begin position="777"/>
        <end position="816"/>
    </location>
</feature>
<accession>A0A4P9X3I5</accession>
<name>A0A4P9X3I5_9FUNG</name>
<sequence length="870" mass="91396">MDRHRMASASAAAAAAAATRPPPPPSQTTAARLGAGPSTAGLGARPALSAALRPRPGLMRPRPSPAAATGPPPPQPCSRVLAAVLAHRRRQASLLGATAALIAAVLVHSVPWPWSAAASAAAASTHAWRWAWLTLPFHALPLAAAVAAASAPLAAATMRHRLHRVAAAATTASAAASRHQALQQTALVRARLVLAQLLLWAVVATATWCTMAPSATRAHYERVFRVSPLRRAVLHAPFVLLLGLLILPAALVVVWPTAPLAASRQARHRLRWPSVAQSLHHRAMTPLLAAVGAAVEDAVGITAVVAVATALGFPALYRAAFWVLLRLRATPLVGYLVSPRLPGRAGLPAPLVPAPLGALAGVLPLRLVLVLFLAVLLFRWIQRMLRIVTDFVLTAPVPAALIEARTQQPALVALSRVLAEQRCDPWAHHATLATIAALVTYFPEQRAMIYRSAARHAHGRPSDAVASAESPLWAVLRDHCTALIRHQSMQFANAARETKAALQATSRSKRSAASLAKRSNSSSSSSNRLAPSAASDGTTLTQNAIFTPPSPFSLAALRQYASSLFFEKDKRATAADDLALRKFTHQHHYLPHAAPAAGAATGHAAALLDADAARRRARGMPGAYPMRPSALHHDPNALPDLLRFRPTAAGAAEAARASSGASGMTAAAATAAMPPADSTAAARPPAVEWLERVLRAASAASPLVRRLVGALQRHSRPDVHHVDAVLQAITILGALANAAATEDRQGALFHEVGPLLGLLLTMQADLDAYAVSAAAAPTRASASTGTSSMRSAPSASKPSASATSTSATDPSTTPQPAMQPRHVVHAMRHLENHLHTTTYRMVMTYYASLEGMEMPDAVKPRLQRYLDMQA</sequence>
<feature type="transmembrane region" description="Helical" evidence="2">
    <location>
        <begin position="197"/>
        <end position="216"/>
    </location>
</feature>
<evidence type="ECO:0008006" key="5">
    <source>
        <dbReference type="Google" id="ProtNLM"/>
    </source>
</evidence>
<feature type="transmembrane region" description="Helical" evidence="2">
    <location>
        <begin position="283"/>
        <end position="313"/>
    </location>
</feature>
<gene>
    <name evidence="3" type="ORF">CXG81DRAFT_20346</name>
</gene>
<feature type="region of interest" description="Disordered" evidence="1">
    <location>
        <begin position="777"/>
        <end position="819"/>
    </location>
</feature>
<dbReference type="EMBL" id="ML014273">
    <property type="protein sequence ID" value="RKO99593.1"/>
    <property type="molecule type" value="Genomic_DNA"/>
</dbReference>
<feature type="transmembrane region" description="Helical" evidence="2">
    <location>
        <begin position="236"/>
        <end position="262"/>
    </location>
</feature>
<evidence type="ECO:0000256" key="1">
    <source>
        <dbReference type="SAM" id="MobiDB-lite"/>
    </source>
</evidence>
<keyword evidence="4" id="KW-1185">Reference proteome</keyword>
<organism evidence="3 4">
    <name type="scientific">Caulochytrium protostelioides</name>
    <dbReference type="NCBI Taxonomy" id="1555241"/>
    <lineage>
        <taxon>Eukaryota</taxon>
        <taxon>Fungi</taxon>
        <taxon>Fungi incertae sedis</taxon>
        <taxon>Chytridiomycota</taxon>
        <taxon>Chytridiomycota incertae sedis</taxon>
        <taxon>Chytridiomycetes</taxon>
        <taxon>Caulochytriales</taxon>
        <taxon>Caulochytriaceae</taxon>
        <taxon>Caulochytrium</taxon>
    </lineage>
</organism>
<keyword evidence="2" id="KW-0812">Transmembrane</keyword>
<keyword evidence="2" id="KW-0472">Membrane</keyword>
<reference evidence="4" key="1">
    <citation type="journal article" date="2018" name="Nat. Microbiol.">
        <title>Leveraging single-cell genomics to expand the fungal tree of life.</title>
        <authorList>
            <person name="Ahrendt S.R."/>
            <person name="Quandt C.A."/>
            <person name="Ciobanu D."/>
            <person name="Clum A."/>
            <person name="Salamov A."/>
            <person name="Andreopoulos B."/>
            <person name="Cheng J.F."/>
            <person name="Woyke T."/>
            <person name="Pelin A."/>
            <person name="Henrissat B."/>
            <person name="Reynolds N.K."/>
            <person name="Benny G.L."/>
            <person name="Smith M.E."/>
            <person name="James T.Y."/>
            <person name="Grigoriev I.V."/>
        </authorList>
    </citation>
    <scope>NUCLEOTIDE SEQUENCE [LARGE SCALE GENOMIC DNA]</scope>
    <source>
        <strain evidence="4">ATCC 52028</strain>
    </source>
</reference>
<feature type="transmembrane region" description="Helical" evidence="2">
    <location>
        <begin position="358"/>
        <end position="381"/>
    </location>
</feature>
<feature type="transmembrane region" description="Helical" evidence="2">
    <location>
        <begin position="92"/>
        <end position="110"/>
    </location>
</feature>
<feature type="transmembrane region" description="Helical" evidence="2">
    <location>
        <begin position="130"/>
        <end position="154"/>
    </location>
</feature>
<proteinExistence type="predicted"/>
<feature type="compositionally biased region" description="Low complexity" evidence="1">
    <location>
        <begin position="511"/>
        <end position="535"/>
    </location>
</feature>
<dbReference type="Proteomes" id="UP000274922">
    <property type="component" value="Unassembled WGS sequence"/>
</dbReference>
<evidence type="ECO:0000313" key="4">
    <source>
        <dbReference type="Proteomes" id="UP000274922"/>
    </source>
</evidence>
<feature type="region of interest" description="Disordered" evidence="1">
    <location>
        <begin position="502"/>
        <end position="542"/>
    </location>
</feature>
<protein>
    <recommendedName>
        <fullName evidence="5">Nucleoporin protein Ndc1-Nup</fullName>
    </recommendedName>
</protein>
<feature type="compositionally biased region" description="Low complexity" evidence="1">
    <location>
        <begin position="40"/>
        <end position="69"/>
    </location>
</feature>
<feature type="region of interest" description="Disordered" evidence="1">
    <location>
        <begin position="1"/>
        <end position="75"/>
    </location>
</feature>
<keyword evidence="2" id="KW-1133">Transmembrane helix</keyword>
<evidence type="ECO:0000256" key="2">
    <source>
        <dbReference type="SAM" id="Phobius"/>
    </source>
</evidence>